<proteinExistence type="predicted"/>
<protein>
    <submittedName>
        <fullName evidence="1">Uncharacterized protein</fullName>
    </submittedName>
</protein>
<evidence type="ECO:0000313" key="1">
    <source>
        <dbReference type="EMBL" id="KKK97277.1"/>
    </source>
</evidence>
<dbReference type="EMBL" id="LAZR01046120">
    <property type="protein sequence ID" value="KKK97277.1"/>
    <property type="molecule type" value="Genomic_DNA"/>
</dbReference>
<reference evidence="1" key="1">
    <citation type="journal article" date="2015" name="Nature">
        <title>Complex archaea that bridge the gap between prokaryotes and eukaryotes.</title>
        <authorList>
            <person name="Spang A."/>
            <person name="Saw J.H."/>
            <person name="Jorgensen S.L."/>
            <person name="Zaremba-Niedzwiedzka K."/>
            <person name="Martijn J."/>
            <person name="Lind A.E."/>
            <person name="van Eijk R."/>
            <person name="Schleper C."/>
            <person name="Guy L."/>
            <person name="Ettema T.J."/>
        </authorList>
    </citation>
    <scope>NUCLEOTIDE SEQUENCE</scope>
</reference>
<sequence>MYLITTEGKRGKTLFLVDRSITKSQWWTETLAWAMVFKKHSAAQFSLRKLHYRSPSIISYETAKRISHDQFKDQIEDSFHPGDSYALGQD</sequence>
<dbReference type="AlphaFoldDB" id="A0A0F8ZTR9"/>
<organism evidence="1">
    <name type="scientific">marine sediment metagenome</name>
    <dbReference type="NCBI Taxonomy" id="412755"/>
    <lineage>
        <taxon>unclassified sequences</taxon>
        <taxon>metagenomes</taxon>
        <taxon>ecological metagenomes</taxon>
    </lineage>
</organism>
<comment type="caution">
    <text evidence="1">The sequence shown here is derived from an EMBL/GenBank/DDBJ whole genome shotgun (WGS) entry which is preliminary data.</text>
</comment>
<name>A0A0F8ZTR9_9ZZZZ</name>
<accession>A0A0F8ZTR9</accession>
<gene>
    <name evidence="1" type="ORF">LCGC14_2654350</name>
</gene>